<dbReference type="SUPFAM" id="SSF101904">
    <property type="entry name" value="GyrA/ParC C-terminal domain-like"/>
    <property type="match status" value="1"/>
</dbReference>
<dbReference type="Pfam" id="PF03989">
    <property type="entry name" value="DNA_gyraseA_C"/>
    <property type="match status" value="6"/>
</dbReference>
<keyword evidence="12" id="KW-1185">Reference proteome</keyword>
<dbReference type="GO" id="GO:0009330">
    <property type="term" value="C:DNA topoisomerase type II (double strand cut, ATP-hydrolyzing) complex"/>
    <property type="evidence" value="ECO:0007669"/>
    <property type="project" value="TreeGrafter"/>
</dbReference>
<comment type="function">
    <text evidence="8">A type II topoisomerase that negatively supercoils closed circular double-stranded (ds) DNA in an ATP-dependent manner to modulate DNA topology and maintain chromosomes in an underwound state. Negative supercoiling favors strand separation, and DNA replication, transcription, recombination and repair, all of which involve strand separation. Also able to catalyze the interconversion of other topological isomers of dsDNA rings, including catenanes and knotted rings. Type II topoisomerases break and join 2 DNA strands simultaneously in an ATP-dependent manner.</text>
</comment>
<keyword evidence="3 8" id="KW-0547">Nucleotide-binding</keyword>
<dbReference type="PROSITE" id="PS52040">
    <property type="entry name" value="TOPO_IIA"/>
    <property type="match status" value="1"/>
</dbReference>
<dbReference type="GO" id="GO:0005737">
    <property type="term" value="C:cytoplasm"/>
    <property type="evidence" value="ECO:0007669"/>
    <property type="project" value="UniProtKB-SubCell"/>
</dbReference>
<dbReference type="EMBL" id="WMII01000008">
    <property type="protein sequence ID" value="MTH64717.1"/>
    <property type="molecule type" value="Genomic_DNA"/>
</dbReference>
<dbReference type="CDD" id="cd00187">
    <property type="entry name" value="TOP4c"/>
    <property type="match status" value="1"/>
</dbReference>
<evidence type="ECO:0000256" key="6">
    <source>
        <dbReference type="ARBA" id="ARBA00023125"/>
    </source>
</evidence>
<evidence type="ECO:0000256" key="4">
    <source>
        <dbReference type="ARBA" id="ARBA00022840"/>
    </source>
</evidence>
<dbReference type="Gene3D" id="3.90.199.10">
    <property type="entry name" value="Topoisomerase II, domain 5"/>
    <property type="match status" value="1"/>
</dbReference>
<accession>A0A6L6J1Z0</accession>
<dbReference type="Gene3D" id="1.10.268.10">
    <property type="entry name" value="Topoisomerase, domain 3"/>
    <property type="match status" value="1"/>
</dbReference>
<dbReference type="NCBIfam" id="TIGR01063">
    <property type="entry name" value="gyrA"/>
    <property type="match status" value="1"/>
</dbReference>
<dbReference type="InterPro" id="IPR005743">
    <property type="entry name" value="GyrA"/>
</dbReference>
<protein>
    <recommendedName>
        <fullName evidence="8">DNA gyrase subunit A</fullName>
        <ecNumber evidence="8">5.6.2.2</ecNumber>
    </recommendedName>
</protein>
<keyword evidence="7 8" id="KW-0413">Isomerase</keyword>
<dbReference type="Proteomes" id="UP000478740">
    <property type="component" value="Unassembled WGS sequence"/>
</dbReference>
<keyword evidence="8" id="KW-0963">Cytoplasm</keyword>
<dbReference type="GO" id="GO:0005524">
    <property type="term" value="F:ATP binding"/>
    <property type="evidence" value="ECO:0007669"/>
    <property type="project" value="UniProtKB-UniRule"/>
</dbReference>
<gene>
    <name evidence="8 11" type="primary">gyrA</name>
    <name evidence="11" type="ORF">GL284_10585</name>
</gene>
<dbReference type="InterPro" id="IPR006691">
    <property type="entry name" value="GyrA/parC_rep"/>
</dbReference>
<evidence type="ECO:0000256" key="1">
    <source>
        <dbReference type="ARBA" id="ARBA00000185"/>
    </source>
</evidence>
<dbReference type="InterPro" id="IPR013757">
    <property type="entry name" value="Topo_IIA_A_a_sf"/>
</dbReference>
<dbReference type="GO" id="GO:0005694">
    <property type="term" value="C:chromosome"/>
    <property type="evidence" value="ECO:0007669"/>
    <property type="project" value="InterPro"/>
</dbReference>
<dbReference type="PANTHER" id="PTHR43493:SF5">
    <property type="entry name" value="DNA GYRASE SUBUNIT A, CHLOROPLASTIC_MITOCHONDRIAL"/>
    <property type="match status" value="1"/>
</dbReference>
<sequence length="893" mass="98560">MAHDGPVIDIADEMRSSYLDYAMSVIVSRAIPDLRDGLKPVHRRILFAMNETGNTHDKPYRKSARPVGDVMGKYHPHGDAAIYDALVRMAQDFSMSLPLLDGQGNFGSMDGDSAAAMRYTEVRMDKPSAYLLMDIDKDTVEFQDNYDGKDREPTVLPARFPNMLVNGAGGIAVGMATNIPPHNLGEVIDATLALIESPDLSIERLMEIVPGPDFPTGGIILGRSGIRKAYLEGRGSVVTRAKTRIEEGRNGRQLIVLDEIPFQVNKATMIEKIAELAKEKRIEGIAHVQDESDRNGVRVVVELKRDATAEVVLNQLFRFTSMQTSFGCNMLALNGGRPEQLTLRDFLTHFLTFREDFVARRTAYELRKARERAHVLCGLAVAVSNVDEVVATIRSSADAAEARERLMSRRWPAHEIVEYLRLIDDPLHPVNDDGTYNLSETQARAILELRLQRLTQLGVQEVTDELKSLADSIREFLAILASRDRIMGIIADELREVRNLFAVPRRTQIVDWAGDMDDEDLIEREDMVVTITSGGYIKRTALAEFRSQRRGGKGLSGMATKEDDVVTTLFVANTHTELLFFTTDGMVYRLKTWRLPLGGRTSKGKAIVNILPIQQGISIAALLPMDAPEVDWDNYQVIFATSDGDVRRNALSDFTNIMRNGKIAMKLPEGVELIGVRLATENDDVMLVTASGRAIRFQTTDVRVFRSRDSTGVRGIRLVNDGDRVVSMSVIRHFEADPAERAAYLKMRRAVEGALDDGAEADEDDDNVAEAAITQARYAEMSAAEDLILTITARGAGKISSSFDYPLRGRGGQGVTAMDKGMRGGELVASFPVERDNQIILATSTGQSIRVPVDGISFRSRSAGGVRVFNTAPGEIVVSVARIAESGEDEPEE</sequence>
<dbReference type="Pfam" id="PF00521">
    <property type="entry name" value="DNA_topoisoIV"/>
    <property type="match status" value="1"/>
</dbReference>
<keyword evidence="5 8" id="KW-0799">Topoisomerase</keyword>
<dbReference type="GO" id="GO:0006265">
    <property type="term" value="P:DNA topological change"/>
    <property type="evidence" value="ECO:0007669"/>
    <property type="project" value="UniProtKB-UniRule"/>
</dbReference>
<evidence type="ECO:0000256" key="2">
    <source>
        <dbReference type="ARBA" id="ARBA00008263"/>
    </source>
</evidence>
<name>A0A6L6J1Z0_9RHOB</name>
<evidence type="ECO:0000256" key="5">
    <source>
        <dbReference type="ARBA" id="ARBA00023029"/>
    </source>
</evidence>
<dbReference type="InterPro" id="IPR050220">
    <property type="entry name" value="Type_II_DNA_Topoisomerases"/>
</dbReference>
<dbReference type="PANTHER" id="PTHR43493">
    <property type="entry name" value="DNA GYRASE/TOPOISOMERASE SUBUNIT A"/>
    <property type="match status" value="1"/>
</dbReference>
<dbReference type="HAMAP" id="MF_01897">
    <property type="entry name" value="GyrA"/>
    <property type="match status" value="1"/>
</dbReference>
<dbReference type="Gene3D" id="3.30.1360.40">
    <property type="match status" value="1"/>
</dbReference>
<dbReference type="SMART" id="SM00434">
    <property type="entry name" value="TOP4c"/>
    <property type="match status" value="1"/>
</dbReference>
<comment type="similarity">
    <text evidence="2 8">Belongs to the type II topoisomerase GyrA/ParC subunit family.</text>
</comment>
<dbReference type="InterPro" id="IPR013758">
    <property type="entry name" value="Topo_IIA_A/C_ab"/>
</dbReference>
<proteinExistence type="inferred from homology"/>
<comment type="subunit">
    <text evidence="8">Heterotetramer, composed of two GyrA and two GyrB chains. In the heterotetramer, GyrA contains the active site tyrosine that forms a transient covalent intermediate with DNA, while GyrB binds cofactors and catalyzes ATP hydrolysis.</text>
</comment>
<dbReference type="FunFam" id="1.10.268.10:FF:000001">
    <property type="entry name" value="DNA gyrase subunit A"/>
    <property type="match status" value="1"/>
</dbReference>
<dbReference type="InterPro" id="IPR035516">
    <property type="entry name" value="Gyrase/topoIV_suA_C"/>
</dbReference>
<dbReference type="InterPro" id="IPR013760">
    <property type="entry name" value="Topo_IIA-like_dom_sf"/>
</dbReference>
<dbReference type="NCBIfam" id="NF004044">
    <property type="entry name" value="PRK05561.1"/>
    <property type="match status" value="1"/>
</dbReference>
<dbReference type="FunFam" id="3.30.1360.40:FF:000002">
    <property type="entry name" value="DNA gyrase subunit A"/>
    <property type="match status" value="1"/>
</dbReference>
<reference evidence="11 12" key="1">
    <citation type="submission" date="2019-11" db="EMBL/GenBank/DDBJ databases">
        <authorList>
            <person name="Dong K."/>
        </authorList>
    </citation>
    <scope>NUCLEOTIDE SEQUENCE [LARGE SCALE GENOMIC DNA]</scope>
    <source>
        <strain evidence="11 12">DK608</strain>
    </source>
</reference>
<dbReference type="GO" id="GO:0003677">
    <property type="term" value="F:DNA binding"/>
    <property type="evidence" value="ECO:0007669"/>
    <property type="project" value="UniProtKB-UniRule"/>
</dbReference>
<keyword evidence="4 8" id="KW-0067">ATP-binding</keyword>
<comment type="catalytic activity">
    <reaction evidence="1 8 9">
        <text>ATP-dependent breakage, passage and rejoining of double-stranded DNA.</text>
        <dbReference type="EC" id="5.6.2.2"/>
    </reaction>
</comment>
<evidence type="ECO:0000313" key="11">
    <source>
        <dbReference type="EMBL" id="MTH64717.1"/>
    </source>
</evidence>
<evidence type="ECO:0000313" key="12">
    <source>
        <dbReference type="Proteomes" id="UP000478740"/>
    </source>
</evidence>
<dbReference type="AlphaFoldDB" id="A0A6L6J1Z0"/>
<feature type="active site" description="O-(5'-phospho-DNA)-tyrosine intermediate" evidence="8 9">
    <location>
        <position position="119"/>
    </location>
</feature>
<evidence type="ECO:0000256" key="3">
    <source>
        <dbReference type="ARBA" id="ARBA00022741"/>
    </source>
</evidence>
<comment type="caution">
    <text evidence="11">The sequence shown here is derived from an EMBL/GenBank/DDBJ whole genome shotgun (WGS) entry which is preliminary data.</text>
</comment>
<evidence type="ECO:0000259" key="10">
    <source>
        <dbReference type="PROSITE" id="PS52040"/>
    </source>
</evidence>
<comment type="subcellular location">
    <subcellularLocation>
        <location evidence="8">Cytoplasm</location>
    </subcellularLocation>
</comment>
<evidence type="ECO:0000256" key="7">
    <source>
        <dbReference type="ARBA" id="ARBA00023235"/>
    </source>
</evidence>
<dbReference type="GO" id="GO:0006261">
    <property type="term" value="P:DNA-templated DNA replication"/>
    <property type="evidence" value="ECO:0007669"/>
    <property type="project" value="UniProtKB-UniRule"/>
</dbReference>
<dbReference type="SUPFAM" id="SSF56719">
    <property type="entry name" value="Type II DNA topoisomerase"/>
    <property type="match status" value="1"/>
</dbReference>
<dbReference type="NCBIfam" id="NF004043">
    <property type="entry name" value="PRK05560.1"/>
    <property type="match status" value="1"/>
</dbReference>
<feature type="domain" description="Topo IIA-type catalytic" evidence="10">
    <location>
        <begin position="31"/>
        <end position="521"/>
    </location>
</feature>
<comment type="miscellaneous">
    <text evidence="8">Few gyrases are as efficient as E.coli at forming negative supercoils. Not all organisms have 2 type II topoisomerases; in organisms with a single type II topoisomerase this enzyme also has to decatenate newly replicated chromosomes.</text>
</comment>
<dbReference type="EC" id="5.6.2.2" evidence="8"/>
<dbReference type="InterPro" id="IPR002205">
    <property type="entry name" value="Topo_IIA_dom_A"/>
</dbReference>
<dbReference type="FunFam" id="3.90.199.10:FF:000001">
    <property type="entry name" value="DNA gyrase subunit A"/>
    <property type="match status" value="1"/>
</dbReference>
<evidence type="ECO:0000256" key="9">
    <source>
        <dbReference type="PROSITE-ProRule" id="PRU01384"/>
    </source>
</evidence>
<dbReference type="Gene3D" id="2.120.10.90">
    <property type="entry name" value="DNA gyrase/topoisomerase IV, subunit A, C-terminal"/>
    <property type="match status" value="1"/>
</dbReference>
<feature type="short sequence motif" description="GyrA-box" evidence="8">
    <location>
        <begin position="548"/>
        <end position="554"/>
    </location>
</feature>
<dbReference type="GO" id="GO:0034335">
    <property type="term" value="F:DNA negative supercoiling activity"/>
    <property type="evidence" value="ECO:0007669"/>
    <property type="project" value="UniProtKB-ARBA"/>
</dbReference>
<evidence type="ECO:0000256" key="8">
    <source>
        <dbReference type="HAMAP-Rule" id="MF_01897"/>
    </source>
</evidence>
<organism evidence="11 12">
    <name type="scientific">Paracoccus shanxieyensis</name>
    <dbReference type="NCBI Taxonomy" id="2675752"/>
    <lineage>
        <taxon>Bacteria</taxon>
        <taxon>Pseudomonadati</taxon>
        <taxon>Pseudomonadota</taxon>
        <taxon>Alphaproteobacteria</taxon>
        <taxon>Rhodobacterales</taxon>
        <taxon>Paracoccaceae</taxon>
        <taxon>Paracoccus</taxon>
    </lineage>
</organism>
<keyword evidence="6 8" id="KW-0238">DNA-binding</keyword>